<dbReference type="RefSeq" id="WP_073232809.1">
    <property type="nucleotide sequence ID" value="NZ_FQUQ01000004.1"/>
</dbReference>
<evidence type="ECO:0000256" key="3">
    <source>
        <dbReference type="ARBA" id="ARBA00023163"/>
    </source>
</evidence>
<evidence type="ECO:0000313" key="5">
    <source>
        <dbReference type="EMBL" id="SHF98961.1"/>
    </source>
</evidence>
<dbReference type="SMART" id="SM00342">
    <property type="entry name" value="HTH_ARAC"/>
    <property type="match status" value="1"/>
</dbReference>
<sequence>MPKDQFIPTYKDFNHSLKHLHLKPVSPDRPFYIFSWQYTENRKISYPLSRQDYYDITFFLEADFSHQMNASVNPIRNHTLHLLTPGQAEHFETKTVCRPSGFAIYFKPEFIFATAQRRLVLSELPFLKASRNNIFYLTPEESANIQVLFSKMIEEQDQGPGAGDIIRHYIFILLYKLKHITPKQLVPAIPEESLSLADRFEELIEKNFLQISAIDQYAALLHVSPNHLSETIKKKTGKSPKQFLQEAILLEAKLLLKQDNLSISEIAFQLNFHDAPHFSRFFRKHQQQSPLEFRKQYKSKTKP</sequence>
<protein>
    <submittedName>
        <fullName evidence="5">AraC-type DNA-binding protein</fullName>
    </submittedName>
</protein>
<dbReference type="Pfam" id="PF12833">
    <property type="entry name" value="HTH_18"/>
    <property type="match status" value="1"/>
</dbReference>
<keyword evidence="6" id="KW-1185">Reference proteome</keyword>
<dbReference type="InterPro" id="IPR009057">
    <property type="entry name" value="Homeodomain-like_sf"/>
</dbReference>
<dbReference type="GO" id="GO:0043565">
    <property type="term" value="F:sequence-specific DNA binding"/>
    <property type="evidence" value="ECO:0007669"/>
    <property type="project" value="InterPro"/>
</dbReference>
<dbReference type="InterPro" id="IPR018060">
    <property type="entry name" value="HTH_AraC"/>
</dbReference>
<dbReference type="STRING" id="288992.SAMN04488522_10466"/>
<dbReference type="SUPFAM" id="SSF46689">
    <property type="entry name" value="Homeodomain-like"/>
    <property type="match status" value="1"/>
</dbReference>
<keyword evidence="3" id="KW-0804">Transcription</keyword>
<dbReference type="EMBL" id="FQUQ01000004">
    <property type="protein sequence ID" value="SHF98961.1"/>
    <property type="molecule type" value="Genomic_DNA"/>
</dbReference>
<evidence type="ECO:0000256" key="2">
    <source>
        <dbReference type="ARBA" id="ARBA00023125"/>
    </source>
</evidence>
<evidence type="ECO:0000313" key="6">
    <source>
        <dbReference type="Proteomes" id="UP000184287"/>
    </source>
</evidence>
<evidence type="ECO:0000259" key="4">
    <source>
        <dbReference type="PROSITE" id="PS01124"/>
    </source>
</evidence>
<organism evidence="5 6">
    <name type="scientific">Pedobacter caeni</name>
    <dbReference type="NCBI Taxonomy" id="288992"/>
    <lineage>
        <taxon>Bacteria</taxon>
        <taxon>Pseudomonadati</taxon>
        <taxon>Bacteroidota</taxon>
        <taxon>Sphingobacteriia</taxon>
        <taxon>Sphingobacteriales</taxon>
        <taxon>Sphingobacteriaceae</taxon>
        <taxon>Pedobacter</taxon>
    </lineage>
</organism>
<dbReference type="PANTHER" id="PTHR43280:SF32">
    <property type="entry name" value="TRANSCRIPTIONAL REGULATORY PROTEIN"/>
    <property type="match status" value="1"/>
</dbReference>
<dbReference type="PANTHER" id="PTHR43280">
    <property type="entry name" value="ARAC-FAMILY TRANSCRIPTIONAL REGULATOR"/>
    <property type="match status" value="1"/>
</dbReference>
<keyword evidence="2 5" id="KW-0238">DNA-binding</keyword>
<gene>
    <name evidence="5" type="ORF">SAMN04488522_10466</name>
</gene>
<dbReference type="Gene3D" id="1.10.10.60">
    <property type="entry name" value="Homeodomain-like"/>
    <property type="match status" value="1"/>
</dbReference>
<proteinExistence type="predicted"/>
<feature type="domain" description="HTH araC/xylS-type" evidence="4">
    <location>
        <begin position="198"/>
        <end position="296"/>
    </location>
</feature>
<dbReference type="AlphaFoldDB" id="A0A1M5G674"/>
<name>A0A1M5G674_9SPHI</name>
<accession>A0A1M5G674</accession>
<dbReference type="OrthoDB" id="2585681at2"/>
<dbReference type="PROSITE" id="PS01124">
    <property type="entry name" value="HTH_ARAC_FAMILY_2"/>
    <property type="match status" value="1"/>
</dbReference>
<dbReference type="GO" id="GO:0003700">
    <property type="term" value="F:DNA-binding transcription factor activity"/>
    <property type="evidence" value="ECO:0007669"/>
    <property type="project" value="InterPro"/>
</dbReference>
<keyword evidence="1" id="KW-0805">Transcription regulation</keyword>
<dbReference type="Proteomes" id="UP000184287">
    <property type="component" value="Unassembled WGS sequence"/>
</dbReference>
<evidence type="ECO:0000256" key="1">
    <source>
        <dbReference type="ARBA" id="ARBA00023015"/>
    </source>
</evidence>
<reference evidence="6" key="1">
    <citation type="submission" date="2016-11" db="EMBL/GenBank/DDBJ databases">
        <authorList>
            <person name="Varghese N."/>
            <person name="Submissions S."/>
        </authorList>
    </citation>
    <scope>NUCLEOTIDE SEQUENCE [LARGE SCALE GENOMIC DNA]</scope>
    <source>
        <strain evidence="6">DSM 16990</strain>
    </source>
</reference>